<evidence type="ECO:0000259" key="2">
    <source>
        <dbReference type="PROSITE" id="PS50157"/>
    </source>
</evidence>
<dbReference type="EMBL" id="BTSX01000002">
    <property type="protein sequence ID" value="GMS82612.1"/>
    <property type="molecule type" value="Genomic_DNA"/>
</dbReference>
<protein>
    <recommendedName>
        <fullName evidence="2">C2H2-type domain-containing protein</fullName>
    </recommendedName>
</protein>
<keyword evidence="1" id="KW-0862">Zinc</keyword>
<dbReference type="PANTHER" id="PTHR33845:SF1">
    <property type="entry name" value="C2H2-TYPE DOMAIN-CONTAINING PROTEIN"/>
    <property type="match status" value="1"/>
</dbReference>
<organism evidence="3 4">
    <name type="scientific">Pristionchus entomophagus</name>
    <dbReference type="NCBI Taxonomy" id="358040"/>
    <lineage>
        <taxon>Eukaryota</taxon>
        <taxon>Metazoa</taxon>
        <taxon>Ecdysozoa</taxon>
        <taxon>Nematoda</taxon>
        <taxon>Chromadorea</taxon>
        <taxon>Rhabditida</taxon>
        <taxon>Rhabditina</taxon>
        <taxon>Diplogasteromorpha</taxon>
        <taxon>Diplogasteroidea</taxon>
        <taxon>Neodiplogasteridae</taxon>
        <taxon>Pristionchus</taxon>
    </lineage>
</organism>
<dbReference type="AlphaFoldDB" id="A0AAV5SIW4"/>
<feature type="non-terminal residue" evidence="3">
    <location>
        <position position="1"/>
    </location>
</feature>
<evidence type="ECO:0000313" key="4">
    <source>
        <dbReference type="Proteomes" id="UP001432027"/>
    </source>
</evidence>
<keyword evidence="1" id="KW-0863">Zinc-finger</keyword>
<keyword evidence="1" id="KW-0479">Metal-binding</keyword>
<dbReference type="GO" id="GO:0008270">
    <property type="term" value="F:zinc ion binding"/>
    <property type="evidence" value="ECO:0007669"/>
    <property type="project" value="UniProtKB-KW"/>
</dbReference>
<dbReference type="PANTHER" id="PTHR33845">
    <property type="entry name" value="C2H2-TYPE DOMAIN-CONTAINING PROTEIN"/>
    <property type="match status" value="1"/>
</dbReference>
<dbReference type="PROSITE" id="PS00028">
    <property type="entry name" value="ZINC_FINGER_C2H2_1"/>
    <property type="match status" value="1"/>
</dbReference>
<dbReference type="PROSITE" id="PS50157">
    <property type="entry name" value="ZINC_FINGER_C2H2_2"/>
    <property type="match status" value="1"/>
</dbReference>
<comment type="caution">
    <text evidence="3">The sequence shown here is derived from an EMBL/GenBank/DDBJ whole genome shotgun (WGS) entry which is preliminary data.</text>
</comment>
<name>A0AAV5SIW4_9BILA</name>
<reference evidence="3" key="1">
    <citation type="submission" date="2023-10" db="EMBL/GenBank/DDBJ databases">
        <title>Genome assembly of Pristionchus species.</title>
        <authorList>
            <person name="Yoshida K."/>
            <person name="Sommer R.J."/>
        </authorList>
    </citation>
    <scope>NUCLEOTIDE SEQUENCE</scope>
    <source>
        <strain evidence="3">RS0144</strain>
    </source>
</reference>
<evidence type="ECO:0000256" key="1">
    <source>
        <dbReference type="PROSITE-ProRule" id="PRU00042"/>
    </source>
</evidence>
<feature type="domain" description="C2H2-type" evidence="2">
    <location>
        <begin position="230"/>
        <end position="254"/>
    </location>
</feature>
<gene>
    <name evidence="3" type="ORF">PENTCL1PPCAC_4787</name>
</gene>
<evidence type="ECO:0000313" key="3">
    <source>
        <dbReference type="EMBL" id="GMS82612.1"/>
    </source>
</evidence>
<sequence>IAEVIKHFSPDLASMGINKMRSDNAGYYHSAPVMASIPKIANEAKIDIASWSFSESQSGKSSPDRYASYSKTIMRTFMSKGNNIDTHEQMFTALTTGKQLRGVSVHLGTVEFEPLPKTQIKGISGLGHFEFNDDAISAWKFRGIGEGMKVRGLEGIKSSVTFHDHGGKLSRDGLKEEDKKKISNEEEPHFWFFPMKKSTIDEPNDVDDSVATGNVQPIVVDPISSSPPLFTCNQCSASFIRHWNLLRHLENGRHKIRPEKVSQFDFALGLYKRMLEEVQRGIEITPISESFKEYLRASKTQIVWDGLFDQREKEEDTTRRLSRWCLISLRSTTEIRRNSVPRKQRGKCAREQTFSLQRE</sequence>
<dbReference type="InterPro" id="IPR013087">
    <property type="entry name" value="Znf_C2H2_type"/>
</dbReference>
<dbReference type="Proteomes" id="UP001432027">
    <property type="component" value="Unassembled WGS sequence"/>
</dbReference>
<keyword evidence="4" id="KW-1185">Reference proteome</keyword>
<accession>A0AAV5SIW4</accession>
<proteinExistence type="predicted"/>